<dbReference type="InterPro" id="IPR010559">
    <property type="entry name" value="Sig_transdc_His_kin_internal"/>
</dbReference>
<evidence type="ECO:0000256" key="1">
    <source>
        <dbReference type="SAM" id="Coils"/>
    </source>
</evidence>
<dbReference type="AlphaFoldDB" id="A0A1H7IMZ0"/>
<dbReference type="InterPro" id="IPR036890">
    <property type="entry name" value="HATPase_C_sf"/>
</dbReference>
<feature type="coiled-coil region" evidence="1">
    <location>
        <begin position="137"/>
        <end position="164"/>
    </location>
</feature>
<dbReference type="OrthoDB" id="9792992at2"/>
<dbReference type="Pfam" id="PF06580">
    <property type="entry name" value="His_kinase"/>
    <property type="match status" value="1"/>
</dbReference>
<accession>A0A1H7IMZ0</accession>
<keyword evidence="2" id="KW-0472">Membrane</keyword>
<feature type="domain" description="Signal transduction histidine kinase internal region" evidence="3">
    <location>
        <begin position="156"/>
        <end position="234"/>
    </location>
</feature>
<reference evidence="5" key="1">
    <citation type="submission" date="2016-10" db="EMBL/GenBank/DDBJ databases">
        <authorList>
            <person name="Varghese N."/>
            <person name="Submissions S."/>
        </authorList>
    </citation>
    <scope>NUCLEOTIDE SEQUENCE [LARGE SCALE GENOMIC DNA]</scope>
    <source>
        <strain evidence="5">DSM 18733</strain>
    </source>
</reference>
<dbReference type="RefSeq" id="WP_093318534.1">
    <property type="nucleotide sequence ID" value="NZ_FOAF01000001.1"/>
</dbReference>
<dbReference type="EMBL" id="FOAF01000001">
    <property type="protein sequence ID" value="SEK63778.1"/>
    <property type="molecule type" value="Genomic_DNA"/>
</dbReference>
<keyword evidence="2" id="KW-1133">Transmembrane helix</keyword>
<evidence type="ECO:0000259" key="3">
    <source>
        <dbReference type="Pfam" id="PF06580"/>
    </source>
</evidence>
<dbReference type="GO" id="GO:0000155">
    <property type="term" value="F:phosphorelay sensor kinase activity"/>
    <property type="evidence" value="ECO:0007669"/>
    <property type="project" value="InterPro"/>
</dbReference>
<dbReference type="PANTHER" id="PTHR34220:SF7">
    <property type="entry name" value="SENSOR HISTIDINE KINASE YPDA"/>
    <property type="match status" value="1"/>
</dbReference>
<keyword evidence="4" id="KW-0418">Kinase</keyword>
<name>A0A1H7IMZ0_OLID1</name>
<feature type="transmembrane region" description="Helical" evidence="2">
    <location>
        <begin position="118"/>
        <end position="137"/>
    </location>
</feature>
<keyword evidence="5" id="KW-1185">Reference proteome</keyword>
<feature type="transmembrane region" description="Helical" evidence="2">
    <location>
        <begin position="12"/>
        <end position="36"/>
    </location>
</feature>
<evidence type="ECO:0000313" key="5">
    <source>
        <dbReference type="Proteomes" id="UP000199421"/>
    </source>
</evidence>
<keyword evidence="1" id="KW-0175">Coiled coil</keyword>
<dbReference type="Proteomes" id="UP000199421">
    <property type="component" value="Unassembled WGS sequence"/>
</dbReference>
<dbReference type="GO" id="GO:0016020">
    <property type="term" value="C:membrane"/>
    <property type="evidence" value="ECO:0007669"/>
    <property type="project" value="InterPro"/>
</dbReference>
<dbReference type="STRING" id="407022.SAMN05661044_00766"/>
<feature type="transmembrane region" description="Helical" evidence="2">
    <location>
        <begin position="81"/>
        <end position="106"/>
    </location>
</feature>
<sequence length="347" mass="40713">MVSNLAQRKSIFSLKTIFIGIHIVIWGIVLFLPYYISSPPDFNIGPVPGLFFTLTGVVHVFIFYTNAYYLYPKFLNLKWWWFYFITVIALLVLSFQMKHAMLINWFPTVAKNVSLYKFIYPPSIGIFIASFIYRKVVNKINQEKSLKEQRAEKLASELKFLRSQINPHFLFNVLTNLVSLARKKSDKLEASLLMLSDLMRYMLYDSQNRKVFLQQEIEYLNSYIALQKLRFGDAVNIKYTIHRNEEIKKHQIEPMLLIPFVENAFKHGVGWIDAPQINIMLIVKDDVLTFEVSNQYDAELDINKDKDSGIGLTNVKTRLELLYSKHYNLEIKDKDNLFRIILILDLV</sequence>
<keyword evidence="4" id="KW-0808">Transferase</keyword>
<organism evidence="4 5">
    <name type="scientific">Olivibacter domesticus</name>
    <name type="common">Pseudosphingobacterium domesticum</name>
    <dbReference type="NCBI Taxonomy" id="407022"/>
    <lineage>
        <taxon>Bacteria</taxon>
        <taxon>Pseudomonadati</taxon>
        <taxon>Bacteroidota</taxon>
        <taxon>Sphingobacteriia</taxon>
        <taxon>Sphingobacteriales</taxon>
        <taxon>Sphingobacteriaceae</taxon>
        <taxon>Olivibacter</taxon>
    </lineage>
</organism>
<dbReference type="Gene3D" id="3.30.565.10">
    <property type="entry name" value="Histidine kinase-like ATPase, C-terminal domain"/>
    <property type="match status" value="1"/>
</dbReference>
<protein>
    <submittedName>
        <fullName evidence="4">Histidine kinase</fullName>
    </submittedName>
</protein>
<dbReference type="PANTHER" id="PTHR34220">
    <property type="entry name" value="SENSOR HISTIDINE KINASE YPDA"/>
    <property type="match status" value="1"/>
</dbReference>
<dbReference type="InterPro" id="IPR050640">
    <property type="entry name" value="Bact_2-comp_sensor_kinase"/>
</dbReference>
<keyword evidence="2" id="KW-0812">Transmembrane</keyword>
<gene>
    <name evidence="4" type="ORF">SAMN05661044_00766</name>
</gene>
<feature type="transmembrane region" description="Helical" evidence="2">
    <location>
        <begin position="48"/>
        <end position="69"/>
    </location>
</feature>
<proteinExistence type="predicted"/>
<dbReference type="SUPFAM" id="SSF55874">
    <property type="entry name" value="ATPase domain of HSP90 chaperone/DNA topoisomerase II/histidine kinase"/>
    <property type="match status" value="1"/>
</dbReference>
<evidence type="ECO:0000256" key="2">
    <source>
        <dbReference type="SAM" id="Phobius"/>
    </source>
</evidence>
<evidence type="ECO:0000313" key="4">
    <source>
        <dbReference type="EMBL" id="SEK63778.1"/>
    </source>
</evidence>